<dbReference type="GO" id="GO:0016787">
    <property type="term" value="F:hydrolase activity"/>
    <property type="evidence" value="ECO:0007669"/>
    <property type="project" value="UniProtKB-KW"/>
</dbReference>
<dbReference type="SUPFAM" id="SSF56281">
    <property type="entry name" value="Metallo-hydrolase/oxidoreductase"/>
    <property type="match status" value="1"/>
</dbReference>
<dbReference type="SMART" id="SM00849">
    <property type="entry name" value="Lactamase_B"/>
    <property type="match status" value="1"/>
</dbReference>
<dbReference type="AlphaFoldDB" id="A0A1N6N739"/>
<dbReference type="EMBL" id="FTLX01000001">
    <property type="protein sequence ID" value="SIP87852.1"/>
    <property type="molecule type" value="Genomic_DNA"/>
</dbReference>
<dbReference type="PANTHER" id="PTHR46233">
    <property type="entry name" value="HYDROXYACYLGLUTATHIONE HYDROLASE GLOC"/>
    <property type="match status" value="1"/>
</dbReference>
<keyword evidence="4" id="KW-0862">Zinc</keyword>
<evidence type="ECO:0000256" key="1">
    <source>
        <dbReference type="ARBA" id="ARBA00001947"/>
    </source>
</evidence>
<sequence>MLDWIRLPVGLLQANAYIVYDKQGSCLIIDPGDEAKKIHQFIRKKKLQPQAILLTHAHFDHIGAVEACREKYRIPVYLHEQEKKWLSNPHKNGSAQYEGAAPVVVQQADHLFSGEERVTVGAFSFDVLPTPGHSPGSVSFFFQESGFVIVGDTLFKKGMGRTDLPGGQEHQLIRSIREKLYTLPEDTYVLPGHDDVTTIVQERDDNPHVNGKT</sequence>
<reference evidence="6 7" key="1">
    <citation type="submission" date="2017-01" db="EMBL/GenBank/DDBJ databases">
        <authorList>
            <person name="Mah S.A."/>
            <person name="Swanson W.J."/>
            <person name="Moy G.W."/>
            <person name="Vacquier V.D."/>
        </authorList>
    </citation>
    <scope>NUCLEOTIDE SEQUENCE [LARGE SCALE GENOMIC DNA]</scope>
    <source>
        <strain evidence="6 7">NIO-1016</strain>
    </source>
</reference>
<keyword evidence="3" id="KW-0378">Hydrolase</keyword>
<dbReference type="InterPro" id="IPR036866">
    <property type="entry name" value="RibonucZ/Hydroxyglut_hydro"/>
</dbReference>
<name>A0A1N6N739_9BACI</name>
<protein>
    <submittedName>
        <fullName evidence="6">Glyoxylase, beta-lactamase superfamily II</fullName>
    </submittedName>
</protein>
<evidence type="ECO:0000313" key="6">
    <source>
        <dbReference type="EMBL" id="SIP87852.1"/>
    </source>
</evidence>
<dbReference type="PANTHER" id="PTHR46233:SF3">
    <property type="entry name" value="HYDROXYACYLGLUTATHIONE HYDROLASE GLOC"/>
    <property type="match status" value="1"/>
</dbReference>
<dbReference type="Gene3D" id="3.60.15.10">
    <property type="entry name" value="Ribonuclease Z/Hydroxyacylglutathione hydrolase-like"/>
    <property type="match status" value="1"/>
</dbReference>
<organism evidence="6 7">
    <name type="scientific">Domibacillus enclensis</name>
    <dbReference type="NCBI Taxonomy" id="1017273"/>
    <lineage>
        <taxon>Bacteria</taxon>
        <taxon>Bacillati</taxon>
        <taxon>Bacillota</taxon>
        <taxon>Bacilli</taxon>
        <taxon>Bacillales</taxon>
        <taxon>Bacillaceae</taxon>
        <taxon>Domibacillus</taxon>
    </lineage>
</organism>
<accession>A0A1N6N739</accession>
<dbReference type="InterPro" id="IPR001279">
    <property type="entry name" value="Metallo-B-lactamas"/>
</dbReference>
<dbReference type="GO" id="GO:0046872">
    <property type="term" value="F:metal ion binding"/>
    <property type="evidence" value="ECO:0007669"/>
    <property type="project" value="UniProtKB-KW"/>
</dbReference>
<keyword evidence="2" id="KW-0479">Metal-binding</keyword>
<evidence type="ECO:0000313" key="7">
    <source>
        <dbReference type="Proteomes" id="UP000186385"/>
    </source>
</evidence>
<comment type="cofactor">
    <cofactor evidence="1">
        <name>Zn(2+)</name>
        <dbReference type="ChEBI" id="CHEBI:29105"/>
    </cofactor>
</comment>
<dbReference type="InterPro" id="IPR051453">
    <property type="entry name" value="MBL_Glyoxalase_II"/>
</dbReference>
<evidence type="ECO:0000256" key="2">
    <source>
        <dbReference type="ARBA" id="ARBA00022723"/>
    </source>
</evidence>
<evidence type="ECO:0000259" key="5">
    <source>
        <dbReference type="SMART" id="SM00849"/>
    </source>
</evidence>
<dbReference type="STRING" id="1017273.SAMN05443094_10125"/>
<dbReference type="CDD" id="cd06262">
    <property type="entry name" value="metallo-hydrolase-like_MBL-fold"/>
    <property type="match status" value="1"/>
</dbReference>
<dbReference type="Pfam" id="PF00753">
    <property type="entry name" value="Lactamase_B"/>
    <property type="match status" value="1"/>
</dbReference>
<feature type="domain" description="Metallo-beta-lactamase" evidence="5">
    <location>
        <begin position="13"/>
        <end position="193"/>
    </location>
</feature>
<evidence type="ECO:0000256" key="4">
    <source>
        <dbReference type="ARBA" id="ARBA00022833"/>
    </source>
</evidence>
<evidence type="ECO:0000256" key="3">
    <source>
        <dbReference type="ARBA" id="ARBA00022801"/>
    </source>
</evidence>
<gene>
    <name evidence="6" type="ORF">SAMN05443094_10125</name>
</gene>
<dbReference type="Proteomes" id="UP000186385">
    <property type="component" value="Unassembled WGS sequence"/>
</dbReference>
<proteinExistence type="predicted"/>